<reference evidence="3 4" key="1">
    <citation type="submission" date="2021-07" db="EMBL/GenBank/DDBJ databases">
        <title>Sphingomonas sp.</title>
        <authorList>
            <person name="Feng G."/>
            <person name="Li J."/>
            <person name="Pan M."/>
        </authorList>
    </citation>
    <scope>NUCLEOTIDE SEQUENCE [LARGE SCALE GENOMIC DNA]</scope>
    <source>
        <strain evidence="3 4">RRHST34</strain>
    </source>
</reference>
<keyword evidence="4" id="KW-1185">Reference proteome</keyword>
<name>A0ABS7BMC4_9SPHN</name>
<dbReference type="Proteomes" id="UP000759103">
    <property type="component" value="Unassembled WGS sequence"/>
</dbReference>
<dbReference type="InterPro" id="IPR013658">
    <property type="entry name" value="SGL"/>
</dbReference>
<evidence type="ECO:0000313" key="4">
    <source>
        <dbReference type="Proteomes" id="UP000759103"/>
    </source>
</evidence>
<organism evidence="3 4">
    <name type="scientific">Sphingomonas citri</name>
    <dbReference type="NCBI Taxonomy" id="2862499"/>
    <lineage>
        <taxon>Bacteria</taxon>
        <taxon>Pseudomonadati</taxon>
        <taxon>Pseudomonadota</taxon>
        <taxon>Alphaproteobacteria</taxon>
        <taxon>Sphingomonadales</taxon>
        <taxon>Sphingomonadaceae</taxon>
        <taxon>Sphingomonas</taxon>
    </lineage>
</organism>
<dbReference type="InterPro" id="IPR011042">
    <property type="entry name" value="6-blade_b-propeller_TolB-like"/>
</dbReference>
<dbReference type="Pfam" id="PF08450">
    <property type="entry name" value="SGL"/>
    <property type="match status" value="1"/>
</dbReference>
<sequence>MVPRSVLRVGATLGEGPVWARDALWFVDIKQHQVHRFDPATGAHERWIAPDQVGWVLPSARGDLIAGVKTGLHRFDPVTGTFAPLHAPEPHLPGNRLNDAAVDSRGRLWFGSMDDDEVAATGRLYRFAGEECLDSGLAPVVITNGPAISTDAATLYHTDTLGKTIWRVPVRDDGTLGTPERHVTIEDGAGYPDGSVLDAEGCLWVGLFGGWGVRRYDATGALMTTVRFPVANVTKIAFGGEGLRTAYATTARKGLDAAALADQPLAGDLFAFEPGVAGFATVEAAS</sequence>
<feature type="domain" description="SMP-30/Gluconolactonase/LRE-like region" evidence="2">
    <location>
        <begin position="13"/>
        <end position="252"/>
    </location>
</feature>
<dbReference type="PANTHER" id="PTHR10907">
    <property type="entry name" value="REGUCALCIN"/>
    <property type="match status" value="1"/>
</dbReference>
<evidence type="ECO:0000313" key="3">
    <source>
        <dbReference type="EMBL" id="MBW6530721.1"/>
    </source>
</evidence>
<comment type="similarity">
    <text evidence="1">Belongs to the SMP-30/CGR1 family.</text>
</comment>
<dbReference type="PRINTS" id="PR01790">
    <property type="entry name" value="SMP30FAMILY"/>
</dbReference>
<dbReference type="InterPro" id="IPR005511">
    <property type="entry name" value="SMP-30"/>
</dbReference>
<dbReference type="PANTHER" id="PTHR10907:SF47">
    <property type="entry name" value="REGUCALCIN"/>
    <property type="match status" value="1"/>
</dbReference>
<comment type="caution">
    <text evidence="3">The sequence shown here is derived from an EMBL/GenBank/DDBJ whole genome shotgun (WGS) entry which is preliminary data.</text>
</comment>
<gene>
    <name evidence="3" type="ORF">KZ820_08225</name>
</gene>
<dbReference type="SUPFAM" id="SSF63829">
    <property type="entry name" value="Calcium-dependent phosphotriesterase"/>
    <property type="match status" value="1"/>
</dbReference>
<evidence type="ECO:0000256" key="1">
    <source>
        <dbReference type="ARBA" id="ARBA00008853"/>
    </source>
</evidence>
<proteinExistence type="inferred from homology"/>
<dbReference type="Gene3D" id="2.120.10.30">
    <property type="entry name" value="TolB, C-terminal domain"/>
    <property type="match status" value="1"/>
</dbReference>
<protein>
    <submittedName>
        <fullName evidence="3">SMP-30/gluconolactonase/LRE family protein</fullName>
    </submittedName>
</protein>
<accession>A0ABS7BMC4</accession>
<dbReference type="EMBL" id="JAHXZN010000002">
    <property type="protein sequence ID" value="MBW6530721.1"/>
    <property type="molecule type" value="Genomic_DNA"/>
</dbReference>
<dbReference type="RefSeq" id="WP_219748184.1">
    <property type="nucleotide sequence ID" value="NZ_JAHXZN010000002.1"/>
</dbReference>
<evidence type="ECO:0000259" key="2">
    <source>
        <dbReference type="Pfam" id="PF08450"/>
    </source>
</evidence>